<evidence type="ECO:0000313" key="3">
    <source>
        <dbReference type="EMBL" id="GMS83468.1"/>
    </source>
</evidence>
<reference evidence="3" key="1">
    <citation type="submission" date="2023-10" db="EMBL/GenBank/DDBJ databases">
        <title>Genome assembly of Pristionchus species.</title>
        <authorList>
            <person name="Yoshida K."/>
            <person name="Sommer R.J."/>
        </authorList>
    </citation>
    <scope>NUCLEOTIDE SEQUENCE</scope>
    <source>
        <strain evidence="3">RS0144</strain>
    </source>
</reference>
<feature type="non-terminal residue" evidence="3">
    <location>
        <position position="1"/>
    </location>
</feature>
<dbReference type="PANTHER" id="PTHR20935:SF0">
    <property type="entry name" value="SERINE_THREONINE-PROTEIN PHOSPHATASE PGAM5, MITOCHONDRIAL"/>
    <property type="match status" value="1"/>
</dbReference>
<dbReference type="Proteomes" id="UP001432027">
    <property type="component" value="Unassembled WGS sequence"/>
</dbReference>
<dbReference type="InterPro" id="IPR029033">
    <property type="entry name" value="His_PPase_superfam"/>
</dbReference>
<evidence type="ECO:0000313" key="4">
    <source>
        <dbReference type="Proteomes" id="UP001432027"/>
    </source>
</evidence>
<protein>
    <submittedName>
        <fullName evidence="3">Uncharacterized protein</fullName>
    </submittedName>
</protein>
<dbReference type="AlphaFoldDB" id="A0AAV5SMY4"/>
<evidence type="ECO:0000256" key="1">
    <source>
        <dbReference type="ARBA" id="ARBA00006717"/>
    </source>
</evidence>
<dbReference type="GO" id="GO:0090141">
    <property type="term" value="P:positive regulation of mitochondrial fission"/>
    <property type="evidence" value="ECO:0007669"/>
    <property type="project" value="TreeGrafter"/>
</dbReference>
<dbReference type="Gene3D" id="3.40.50.1240">
    <property type="entry name" value="Phosphoglycerate mutase-like"/>
    <property type="match status" value="1"/>
</dbReference>
<gene>
    <name evidence="3" type="ORF">PENTCL1PPCAC_5643</name>
</gene>
<comment type="similarity">
    <text evidence="1">Belongs to the phosphoglycerate mutase family. BPG-dependent PGAM subfamily.</text>
</comment>
<name>A0AAV5SMY4_9BILA</name>
<comment type="caution">
    <text evidence="3">The sequence shown here is derived from an EMBL/GenBank/DDBJ whole genome shotgun (WGS) entry which is preliminary data.</text>
</comment>
<dbReference type="GO" id="GO:0005739">
    <property type="term" value="C:mitochondrion"/>
    <property type="evidence" value="ECO:0007669"/>
    <property type="project" value="TreeGrafter"/>
</dbReference>
<proteinExistence type="inferred from homology"/>
<evidence type="ECO:0000256" key="2">
    <source>
        <dbReference type="SAM" id="MobiDB-lite"/>
    </source>
</evidence>
<keyword evidence="4" id="KW-1185">Reference proteome</keyword>
<dbReference type="EMBL" id="BTSX01000002">
    <property type="protein sequence ID" value="GMS83468.1"/>
    <property type="molecule type" value="Genomic_DNA"/>
</dbReference>
<dbReference type="GO" id="GO:0004722">
    <property type="term" value="F:protein serine/threonine phosphatase activity"/>
    <property type="evidence" value="ECO:0007669"/>
    <property type="project" value="TreeGrafter"/>
</dbReference>
<sequence>VVKSALPLGAVAVTATAFSYKDEIAANGIYGLPSPLRQVSASTRHASTSGEHRSKTSRSKYFVPGQDSNWDLRDPLSLINEEEYANATDEEKKKMIKEATPTSIRTIVLVSQRNRSQNWDESLTERVRERATAIGKTLAKLTRRKPVKEVVVSTTTKSATETAEIIMKQLPSTVPRRSDSILDKCASDKDEYSLDSTFRKYMHRAPLEQKQNNTKVIVCHPEVIRYFFCRLSIEPFIITKSSK</sequence>
<dbReference type="SUPFAM" id="SSF53254">
    <property type="entry name" value="Phosphoglycerate mutase-like"/>
    <property type="match status" value="1"/>
</dbReference>
<dbReference type="PANTHER" id="PTHR20935">
    <property type="entry name" value="PHOSPHOGLYCERATE MUTASE-RELATED"/>
    <property type="match status" value="1"/>
</dbReference>
<feature type="region of interest" description="Disordered" evidence="2">
    <location>
        <begin position="41"/>
        <end position="60"/>
    </location>
</feature>
<accession>A0AAV5SMY4</accession>
<dbReference type="InterPro" id="IPR051021">
    <property type="entry name" value="Mito_Ser/Thr_phosphatase"/>
</dbReference>
<organism evidence="3 4">
    <name type="scientific">Pristionchus entomophagus</name>
    <dbReference type="NCBI Taxonomy" id="358040"/>
    <lineage>
        <taxon>Eukaryota</taxon>
        <taxon>Metazoa</taxon>
        <taxon>Ecdysozoa</taxon>
        <taxon>Nematoda</taxon>
        <taxon>Chromadorea</taxon>
        <taxon>Rhabditida</taxon>
        <taxon>Rhabditina</taxon>
        <taxon>Diplogasteromorpha</taxon>
        <taxon>Diplogasteroidea</taxon>
        <taxon>Neodiplogasteridae</taxon>
        <taxon>Pristionchus</taxon>
    </lineage>
</organism>